<keyword evidence="7" id="KW-1133">Transmembrane helix</keyword>
<evidence type="ECO:0000256" key="1">
    <source>
        <dbReference type="ARBA" id="ARBA00001971"/>
    </source>
</evidence>
<evidence type="ECO:0000256" key="5">
    <source>
        <dbReference type="ARBA" id="ARBA00022692"/>
    </source>
</evidence>
<keyword evidence="11" id="KW-0472">Membrane</keyword>
<dbReference type="RefSeq" id="XP_038979278.1">
    <property type="nucleotide sequence ID" value="XM_039123350.1"/>
</dbReference>
<dbReference type="AlphaFoldDB" id="A0A8B8ZPA9"/>
<name>A0A8B8ZPA9_PHODC</name>
<evidence type="ECO:0000256" key="2">
    <source>
        <dbReference type="ARBA" id="ARBA00004167"/>
    </source>
</evidence>
<dbReference type="InterPro" id="IPR036396">
    <property type="entry name" value="Cyt_P450_sf"/>
</dbReference>
<keyword evidence="13" id="KW-1185">Reference proteome</keyword>
<dbReference type="InterPro" id="IPR002401">
    <property type="entry name" value="Cyt_P450_E_grp-I"/>
</dbReference>
<dbReference type="GO" id="GO:0016020">
    <property type="term" value="C:membrane"/>
    <property type="evidence" value="ECO:0007669"/>
    <property type="project" value="UniProtKB-SubCell"/>
</dbReference>
<dbReference type="PRINTS" id="PR00463">
    <property type="entry name" value="EP450I"/>
</dbReference>
<organism evidence="13 14">
    <name type="scientific">Phoenix dactylifera</name>
    <name type="common">Date palm</name>
    <dbReference type="NCBI Taxonomy" id="42345"/>
    <lineage>
        <taxon>Eukaryota</taxon>
        <taxon>Viridiplantae</taxon>
        <taxon>Streptophyta</taxon>
        <taxon>Embryophyta</taxon>
        <taxon>Tracheophyta</taxon>
        <taxon>Spermatophyta</taxon>
        <taxon>Magnoliopsida</taxon>
        <taxon>Liliopsida</taxon>
        <taxon>Arecaceae</taxon>
        <taxon>Coryphoideae</taxon>
        <taxon>Phoeniceae</taxon>
        <taxon>Phoenix</taxon>
    </lineage>
</organism>
<evidence type="ECO:0000256" key="10">
    <source>
        <dbReference type="ARBA" id="ARBA00023033"/>
    </source>
</evidence>
<dbReference type="KEGG" id="pda:120109591"/>
<keyword evidence="12" id="KW-0175">Coiled coil</keyword>
<proteinExistence type="inferred from homology"/>
<dbReference type="Pfam" id="PF00067">
    <property type="entry name" value="p450"/>
    <property type="match status" value="1"/>
</dbReference>
<dbReference type="GO" id="GO:0005506">
    <property type="term" value="F:iron ion binding"/>
    <property type="evidence" value="ECO:0007669"/>
    <property type="project" value="InterPro"/>
</dbReference>
<feature type="coiled-coil region" evidence="12">
    <location>
        <begin position="70"/>
        <end position="97"/>
    </location>
</feature>
<dbReference type="InterPro" id="IPR001128">
    <property type="entry name" value="Cyt_P450"/>
</dbReference>
<evidence type="ECO:0000313" key="14">
    <source>
        <dbReference type="RefSeq" id="XP_038975177.1"/>
    </source>
</evidence>
<dbReference type="InterPro" id="IPR052306">
    <property type="entry name" value="CYP450_71D"/>
</dbReference>
<dbReference type="Gene3D" id="1.10.630.10">
    <property type="entry name" value="Cytochrome P450"/>
    <property type="match status" value="1"/>
</dbReference>
<dbReference type="GO" id="GO:0020037">
    <property type="term" value="F:heme binding"/>
    <property type="evidence" value="ECO:0007669"/>
    <property type="project" value="InterPro"/>
</dbReference>
<dbReference type="PANTHER" id="PTHR47953:SF19">
    <property type="entry name" value="OS06G0641600 PROTEIN"/>
    <property type="match status" value="1"/>
</dbReference>
<evidence type="ECO:0000256" key="12">
    <source>
        <dbReference type="SAM" id="Coils"/>
    </source>
</evidence>
<comment type="subcellular location">
    <subcellularLocation>
        <location evidence="2">Membrane</location>
        <topology evidence="2">Single-pass membrane protein</topology>
    </subcellularLocation>
</comment>
<dbReference type="SUPFAM" id="SSF48264">
    <property type="entry name" value="Cytochrome P450"/>
    <property type="match status" value="1"/>
</dbReference>
<dbReference type="RefSeq" id="XP_038975177.1">
    <property type="nucleotide sequence ID" value="XM_039119249.1"/>
</dbReference>
<accession>A0A8B8ZPA9</accession>
<reference evidence="14 15" key="1">
    <citation type="submission" date="2025-04" db="UniProtKB">
        <authorList>
            <consortium name="RefSeq"/>
        </authorList>
    </citation>
    <scope>IDENTIFICATION</scope>
    <source>
        <tissue evidence="14 15">Young leaves</tissue>
    </source>
</reference>
<dbReference type="GeneID" id="120106275"/>
<keyword evidence="10" id="KW-0503">Monooxygenase</keyword>
<evidence type="ECO:0000256" key="7">
    <source>
        <dbReference type="ARBA" id="ARBA00022989"/>
    </source>
</evidence>
<dbReference type="OrthoDB" id="1303757at2759"/>
<gene>
    <name evidence="14" type="primary">LOC120106275</name>
    <name evidence="15" type="synonym">LOC120109591</name>
</gene>
<keyword evidence="5" id="KW-0812">Transmembrane</keyword>
<sequence>MGDISMMNKSPVNLSEKLFVLTNDVISRITFGKTGKLGQSFISVCKKLLVLASGFCVADMFPSLSFIDTLSGLRSVSEKLRREMDEILEEIIKEHKEKRTMTISNKGDDEQEEDLVDVLLGLKENGGLEFPLTDTNIKGVIMDMFVAGTKTASTTMVWAMAELMRHPEMMEKAQAEVQ</sequence>
<dbReference type="GO" id="GO:0016705">
    <property type="term" value="F:oxidoreductase activity, acting on paired donors, with incorporation or reduction of molecular oxygen"/>
    <property type="evidence" value="ECO:0007669"/>
    <property type="project" value="InterPro"/>
</dbReference>
<comment type="similarity">
    <text evidence="3">Belongs to the cytochrome P450 family.</text>
</comment>
<evidence type="ECO:0000256" key="3">
    <source>
        <dbReference type="ARBA" id="ARBA00010617"/>
    </source>
</evidence>
<dbReference type="GO" id="GO:0004497">
    <property type="term" value="F:monooxygenase activity"/>
    <property type="evidence" value="ECO:0007669"/>
    <property type="project" value="UniProtKB-KW"/>
</dbReference>
<comment type="cofactor">
    <cofactor evidence="1">
        <name>heme</name>
        <dbReference type="ChEBI" id="CHEBI:30413"/>
    </cofactor>
</comment>
<evidence type="ECO:0000256" key="8">
    <source>
        <dbReference type="ARBA" id="ARBA00023002"/>
    </source>
</evidence>
<evidence type="ECO:0000256" key="6">
    <source>
        <dbReference type="ARBA" id="ARBA00022723"/>
    </source>
</evidence>
<keyword evidence="4" id="KW-0349">Heme</keyword>
<keyword evidence="6" id="KW-0479">Metal-binding</keyword>
<dbReference type="PANTHER" id="PTHR47953">
    <property type="entry name" value="OS08G0105600 PROTEIN"/>
    <property type="match status" value="1"/>
</dbReference>
<evidence type="ECO:0000256" key="11">
    <source>
        <dbReference type="ARBA" id="ARBA00023136"/>
    </source>
</evidence>
<evidence type="ECO:0000313" key="13">
    <source>
        <dbReference type="Proteomes" id="UP000228380"/>
    </source>
</evidence>
<keyword evidence="8" id="KW-0560">Oxidoreductase</keyword>
<keyword evidence="9" id="KW-0408">Iron</keyword>
<evidence type="ECO:0000256" key="9">
    <source>
        <dbReference type="ARBA" id="ARBA00023004"/>
    </source>
</evidence>
<protein>
    <submittedName>
        <fullName evidence="14 15">Cytochrome P450 CYP71D313-like</fullName>
    </submittedName>
</protein>
<evidence type="ECO:0000256" key="4">
    <source>
        <dbReference type="ARBA" id="ARBA00022617"/>
    </source>
</evidence>
<dbReference type="Proteomes" id="UP000228380">
    <property type="component" value="Unplaced"/>
</dbReference>
<evidence type="ECO:0000313" key="15">
    <source>
        <dbReference type="RefSeq" id="XP_038979278.1"/>
    </source>
</evidence>
<dbReference type="KEGG" id="pda:120106275"/>